<feature type="coiled-coil region" evidence="5">
    <location>
        <begin position="80"/>
        <end position="114"/>
    </location>
</feature>
<protein>
    <recommendedName>
        <fullName evidence="6">GRF-type domain-containing protein</fullName>
    </recommendedName>
</protein>
<evidence type="ECO:0000256" key="1">
    <source>
        <dbReference type="ARBA" id="ARBA00022723"/>
    </source>
</evidence>
<evidence type="ECO:0000313" key="8">
    <source>
        <dbReference type="Proteomes" id="UP000634136"/>
    </source>
</evidence>
<evidence type="ECO:0000256" key="3">
    <source>
        <dbReference type="ARBA" id="ARBA00022833"/>
    </source>
</evidence>
<dbReference type="PANTHER" id="PTHR33248">
    <property type="entry name" value="ZINC ION-BINDING PROTEIN"/>
    <property type="match status" value="1"/>
</dbReference>
<dbReference type="PROSITE" id="PS51999">
    <property type="entry name" value="ZF_GRF"/>
    <property type="match status" value="1"/>
</dbReference>
<feature type="domain" description="GRF-type" evidence="6">
    <location>
        <begin position="19"/>
        <end position="60"/>
    </location>
</feature>
<keyword evidence="2 4" id="KW-0863">Zinc-finger</keyword>
<evidence type="ECO:0000256" key="4">
    <source>
        <dbReference type="PROSITE-ProRule" id="PRU01343"/>
    </source>
</evidence>
<sequence>MEDLTMSTPEDWKESEIKCFCGLTAKLRVSNTSKNPFRLFYNCPKSINNQCDFFLWSDEPAWTGDARTDEANLIRYIRLLEKLDNERADWARKKAELKSKLSKVQAELNELKNMQRMGNGSDVIMPPVNYYDGTSKGACCVIL</sequence>
<keyword evidence="3" id="KW-0862">Zinc</keyword>
<dbReference type="EMBL" id="JAAIUW010000002">
    <property type="protein sequence ID" value="KAF7840765.1"/>
    <property type="molecule type" value="Genomic_DNA"/>
</dbReference>
<accession>A0A835CI27</accession>
<dbReference type="AlphaFoldDB" id="A0A835CI27"/>
<gene>
    <name evidence="7" type="ORF">G2W53_003063</name>
</gene>
<name>A0A835CI27_9FABA</name>
<dbReference type="Proteomes" id="UP000634136">
    <property type="component" value="Unassembled WGS sequence"/>
</dbReference>
<organism evidence="7 8">
    <name type="scientific">Senna tora</name>
    <dbReference type="NCBI Taxonomy" id="362788"/>
    <lineage>
        <taxon>Eukaryota</taxon>
        <taxon>Viridiplantae</taxon>
        <taxon>Streptophyta</taxon>
        <taxon>Embryophyta</taxon>
        <taxon>Tracheophyta</taxon>
        <taxon>Spermatophyta</taxon>
        <taxon>Magnoliopsida</taxon>
        <taxon>eudicotyledons</taxon>
        <taxon>Gunneridae</taxon>
        <taxon>Pentapetalae</taxon>
        <taxon>rosids</taxon>
        <taxon>fabids</taxon>
        <taxon>Fabales</taxon>
        <taxon>Fabaceae</taxon>
        <taxon>Caesalpinioideae</taxon>
        <taxon>Cassia clade</taxon>
        <taxon>Senna</taxon>
    </lineage>
</organism>
<evidence type="ECO:0000256" key="2">
    <source>
        <dbReference type="ARBA" id="ARBA00022771"/>
    </source>
</evidence>
<keyword evidence="1" id="KW-0479">Metal-binding</keyword>
<dbReference type="Pfam" id="PF06839">
    <property type="entry name" value="Zn_ribbon_GRF"/>
    <property type="match status" value="1"/>
</dbReference>
<dbReference type="InterPro" id="IPR010666">
    <property type="entry name" value="Znf_GRF"/>
</dbReference>
<keyword evidence="5" id="KW-0175">Coiled coil</keyword>
<evidence type="ECO:0000259" key="6">
    <source>
        <dbReference type="PROSITE" id="PS51999"/>
    </source>
</evidence>
<dbReference type="GO" id="GO:0008270">
    <property type="term" value="F:zinc ion binding"/>
    <property type="evidence" value="ECO:0007669"/>
    <property type="project" value="UniProtKB-KW"/>
</dbReference>
<evidence type="ECO:0000313" key="7">
    <source>
        <dbReference type="EMBL" id="KAF7840765.1"/>
    </source>
</evidence>
<comment type="caution">
    <text evidence="7">The sequence shown here is derived from an EMBL/GenBank/DDBJ whole genome shotgun (WGS) entry which is preliminary data.</text>
</comment>
<evidence type="ECO:0000256" key="5">
    <source>
        <dbReference type="SAM" id="Coils"/>
    </source>
</evidence>
<keyword evidence="8" id="KW-1185">Reference proteome</keyword>
<proteinExistence type="predicted"/>
<dbReference type="OrthoDB" id="2822301at2759"/>
<reference evidence="7" key="1">
    <citation type="submission" date="2020-09" db="EMBL/GenBank/DDBJ databases">
        <title>Genome-Enabled Discovery of Anthraquinone Biosynthesis in Senna tora.</title>
        <authorList>
            <person name="Kang S.-H."/>
            <person name="Pandey R.P."/>
            <person name="Lee C.-M."/>
            <person name="Sim J.-S."/>
            <person name="Jeong J.-T."/>
            <person name="Choi B.-S."/>
            <person name="Jung M."/>
            <person name="Ginzburg D."/>
            <person name="Zhao K."/>
            <person name="Won S.Y."/>
            <person name="Oh T.-J."/>
            <person name="Yu Y."/>
            <person name="Kim N.-H."/>
            <person name="Lee O.R."/>
            <person name="Lee T.-H."/>
            <person name="Bashyal P."/>
            <person name="Kim T.-S."/>
            <person name="Lee W.-H."/>
            <person name="Kawkins C."/>
            <person name="Kim C.-K."/>
            <person name="Kim J.S."/>
            <person name="Ahn B.O."/>
            <person name="Rhee S.Y."/>
            <person name="Sohng J.K."/>
        </authorList>
    </citation>
    <scope>NUCLEOTIDE SEQUENCE</scope>
    <source>
        <tissue evidence="7">Leaf</tissue>
    </source>
</reference>